<dbReference type="Pfam" id="PF00795">
    <property type="entry name" value="CN_hydrolase"/>
    <property type="match status" value="1"/>
</dbReference>
<dbReference type="HOGENOM" id="CLU_030130_3_1_0"/>
<protein>
    <submittedName>
        <fullName evidence="3">Putative amidohydrolase</fullName>
    </submittedName>
</protein>
<dbReference type="InterPro" id="IPR001110">
    <property type="entry name" value="UPF0012_CS"/>
</dbReference>
<organism evidence="3 4">
    <name type="scientific">Thermanaerovibrio velox DSM 12556</name>
    <dbReference type="NCBI Taxonomy" id="926567"/>
    <lineage>
        <taxon>Bacteria</taxon>
        <taxon>Thermotogati</taxon>
        <taxon>Synergistota</taxon>
        <taxon>Synergistia</taxon>
        <taxon>Synergistales</taxon>
        <taxon>Synergistaceae</taxon>
        <taxon>Thermanaerovibrio</taxon>
    </lineage>
</organism>
<gene>
    <name evidence="3" type="ORF">TheveDRAFT_0920</name>
</gene>
<keyword evidence="4" id="KW-1185">Reference proteome</keyword>
<dbReference type="PROSITE" id="PS01227">
    <property type="entry name" value="UPF0012"/>
    <property type="match status" value="1"/>
</dbReference>
<comment type="similarity">
    <text evidence="1">Belongs to the carbon-nitrogen hydrolase superfamily. NIT1/NIT2 family.</text>
</comment>
<dbReference type="Proteomes" id="UP000005730">
    <property type="component" value="Chromosome"/>
</dbReference>
<dbReference type="InterPro" id="IPR003010">
    <property type="entry name" value="C-N_Hydrolase"/>
</dbReference>
<dbReference type="OrthoDB" id="9811121at2"/>
<dbReference type="PANTHER" id="PTHR23088">
    <property type="entry name" value="NITRILASE-RELATED"/>
    <property type="match status" value="1"/>
</dbReference>
<proteinExistence type="inferred from homology"/>
<evidence type="ECO:0000313" key="4">
    <source>
        <dbReference type="Proteomes" id="UP000005730"/>
    </source>
</evidence>
<dbReference type="SUPFAM" id="SSF56317">
    <property type="entry name" value="Carbon-nitrogen hydrolase"/>
    <property type="match status" value="1"/>
</dbReference>
<reference evidence="3 4" key="1">
    <citation type="submission" date="2011-10" db="EMBL/GenBank/DDBJ databases">
        <title>The Noncontiguous Finished genome of Thermanaerovibrio velox DSM 12556.</title>
        <authorList>
            <consortium name="US DOE Joint Genome Institute (JGI-PGF)"/>
            <person name="Lucas S."/>
            <person name="Copeland A."/>
            <person name="Lapidus A."/>
            <person name="Glavina del Rio T."/>
            <person name="Dalin E."/>
            <person name="Tice H."/>
            <person name="Bruce D."/>
            <person name="Goodwin L."/>
            <person name="Pitluck S."/>
            <person name="Peters L."/>
            <person name="Mikhailova N."/>
            <person name="Teshima H."/>
            <person name="Kyrpides N."/>
            <person name="Mavromatis K."/>
            <person name="Ivanova N."/>
            <person name="Markowitz V."/>
            <person name="Cheng J.-F."/>
            <person name="Hugenholtz P."/>
            <person name="Woyke T."/>
            <person name="Wu D."/>
            <person name="Spring S."/>
            <person name="Brambilla E.-M."/>
            <person name="Klenk H.-P."/>
            <person name="Eisen J.A."/>
        </authorList>
    </citation>
    <scope>NUCLEOTIDE SEQUENCE [LARGE SCALE GENOMIC DNA]</scope>
    <source>
        <strain evidence="3 4">DSM 12556</strain>
    </source>
</reference>
<dbReference type="InterPro" id="IPR036526">
    <property type="entry name" value="C-N_Hydrolase_sf"/>
</dbReference>
<keyword evidence="3" id="KW-0378">Hydrolase</keyword>
<accession>H0URW7</accession>
<evidence type="ECO:0000313" key="3">
    <source>
        <dbReference type="EMBL" id="EHM10056.1"/>
    </source>
</evidence>
<dbReference type="AlphaFoldDB" id="H0URW7"/>
<dbReference type="GO" id="GO:0016787">
    <property type="term" value="F:hydrolase activity"/>
    <property type="evidence" value="ECO:0007669"/>
    <property type="project" value="UniProtKB-KW"/>
</dbReference>
<feature type="domain" description="CN hydrolase" evidence="2">
    <location>
        <begin position="5"/>
        <end position="238"/>
    </location>
</feature>
<dbReference type="RefSeq" id="WP_006583550.1">
    <property type="nucleotide sequence ID" value="NZ_CM001377.1"/>
</dbReference>
<dbReference type="STRING" id="926567.TheveDRAFT_0920"/>
<name>H0URW7_9BACT</name>
<dbReference type="eggNOG" id="COG0388">
    <property type="taxonomic scope" value="Bacteria"/>
</dbReference>
<evidence type="ECO:0000259" key="2">
    <source>
        <dbReference type="PROSITE" id="PS50263"/>
    </source>
</evidence>
<dbReference type="PANTHER" id="PTHR23088:SF27">
    <property type="entry name" value="DEAMINATED GLUTATHIONE AMIDASE"/>
    <property type="match status" value="1"/>
</dbReference>
<evidence type="ECO:0000256" key="1">
    <source>
        <dbReference type="ARBA" id="ARBA00010613"/>
    </source>
</evidence>
<dbReference type="Gene3D" id="3.60.110.10">
    <property type="entry name" value="Carbon-nitrogen hydrolase"/>
    <property type="match status" value="1"/>
</dbReference>
<sequence length="265" mass="29653">MANKISVGLIQMDVLWGDPLGNIEKAKEMLNSIEDCDVAVLPELWSCSYQNERLSEHAQFTHKCLDVVANWCVDRASWSLAGSLPFSEGGALYNRAFWIDPTGTLVAYYDKVHLFPLLEEPSNFVAGNSPLITSVCGVPSGTAICYDIRFPEYIRRIALEDVWVLFVCAQWPLSRIDAWKTLVRARAIENQMFVVAVNRCGKGGGDIYGGHSTVVAPDGQVLMEMELDEGVVTVELDMAILHRTRKVMRVFDCRRKDLYGFPGEI</sequence>
<dbReference type="EMBL" id="CM001377">
    <property type="protein sequence ID" value="EHM10056.1"/>
    <property type="molecule type" value="Genomic_DNA"/>
</dbReference>
<dbReference type="PROSITE" id="PS50263">
    <property type="entry name" value="CN_HYDROLASE"/>
    <property type="match status" value="1"/>
</dbReference>